<evidence type="ECO:0000313" key="8">
    <source>
        <dbReference type="EMBL" id="MYZ48689.1"/>
    </source>
</evidence>
<dbReference type="InterPro" id="IPR002915">
    <property type="entry name" value="DeoC/FbaB/LacD_aldolase"/>
</dbReference>
<evidence type="ECO:0000256" key="1">
    <source>
        <dbReference type="ARBA" id="ARBA00004816"/>
    </source>
</evidence>
<evidence type="ECO:0000256" key="7">
    <source>
        <dbReference type="NCBIfam" id="TIGR00126"/>
    </source>
</evidence>
<dbReference type="Gene3D" id="3.20.20.70">
    <property type="entry name" value="Aldolase class I"/>
    <property type="match status" value="1"/>
</dbReference>
<evidence type="ECO:0000256" key="4">
    <source>
        <dbReference type="ARBA" id="ARBA00023239"/>
    </source>
</evidence>
<dbReference type="InterPro" id="IPR013785">
    <property type="entry name" value="Aldolase_TIM"/>
</dbReference>
<dbReference type="AlphaFoldDB" id="A0A964T6F4"/>
<dbReference type="GO" id="GO:0005737">
    <property type="term" value="C:cytoplasm"/>
    <property type="evidence" value="ECO:0007669"/>
    <property type="project" value="InterPro"/>
</dbReference>
<comment type="similarity">
    <text evidence="2">Belongs to the DeoC/FbaB aldolase family. DeoC type 2 subfamily.</text>
</comment>
<protein>
    <recommendedName>
        <fullName evidence="3 7">Deoxyribose-phosphate aldolase</fullName>
        <ecNumber evidence="3 7">4.1.2.4</ecNumber>
    </recommendedName>
</protein>
<dbReference type="PANTHER" id="PTHR10889:SF3">
    <property type="entry name" value="DEOXYRIBOSE-PHOSPHATE ALDOLASE"/>
    <property type="match status" value="1"/>
</dbReference>
<evidence type="ECO:0000256" key="5">
    <source>
        <dbReference type="ARBA" id="ARBA00023270"/>
    </source>
</evidence>
<keyword evidence="5" id="KW-0704">Schiff base</keyword>
<dbReference type="NCBIfam" id="TIGR00126">
    <property type="entry name" value="deoC"/>
    <property type="match status" value="1"/>
</dbReference>
<organism evidence="8 9">
    <name type="scientific">Propylenella binzhouense</name>
    <dbReference type="NCBI Taxonomy" id="2555902"/>
    <lineage>
        <taxon>Bacteria</taxon>
        <taxon>Pseudomonadati</taxon>
        <taxon>Pseudomonadota</taxon>
        <taxon>Alphaproteobacteria</taxon>
        <taxon>Hyphomicrobiales</taxon>
        <taxon>Propylenellaceae</taxon>
        <taxon>Propylenella</taxon>
    </lineage>
</organism>
<evidence type="ECO:0000256" key="3">
    <source>
        <dbReference type="ARBA" id="ARBA00012515"/>
    </source>
</evidence>
<evidence type="ECO:0000256" key="6">
    <source>
        <dbReference type="ARBA" id="ARBA00048791"/>
    </source>
</evidence>
<dbReference type="SMART" id="SM01133">
    <property type="entry name" value="DeoC"/>
    <property type="match status" value="1"/>
</dbReference>
<dbReference type="RefSeq" id="WP_161141038.1">
    <property type="nucleotide sequence ID" value="NZ_SPKJ01000045.1"/>
</dbReference>
<gene>
    <name evidence="8" type="primary">deoC</name>
    <name evidence="8" type="ORF">E4O86_13310</name>
</gene>
<dbReference type="PANTHER" id="PTHR10889">
    <property type="entry name" value="DEOXYRIBOSE-PHOSPHATE ALDOLASE"/>
    <property type="match status" value="1"/>
</dbReference>
<dbReference type="GO" id="GO:0004139">
    <property type="term" value="F:deoxyribose-phosphate aldolase activity"/>
    <property type="evidence" value="ECO:0007669"/>
    <property type="project" value="UniProtKB-UniRule"/>
</dbReference>
<name>A0A964T6F4_9HYPH</name>
<dbReference type="GO" id="GO:0009264">
    <property type="term" value="P:deoxyribonucleotide catabolic process"/>
    <property type="evidence" value="ECO:0007669"/>
    <property type="project" value="UniProtKB-UniRule"/>
</dbReference>
<dbReference type="PIRSF" id="PIRSF001357">
    <property type="entry name" value="DeoC"/>
    <property type="match status" value="1"/>
</dbReference>
<reference evidence="8" key="1">
    <citation type="submission" date="2019-03" db="EMBL/GenBank/DDBJ databases">
        <title>Afifella sp. nov., isolated from activated sludge.</title>
        <authorList>
            <person name="Li Q."/>
            <person name="Liu Y."/>
        </authorList>
    </citation>
    <scope>NUCLEOTIDE SEQUENCE</scope>
    <source>
        <strain evidence="8">L72</strain>
    </source>
</reference>
<keyword evidence="4 8" id="KW-0456">Lyase</keyword>
<keyword evidence="9" id="KW-1185">Reference proteome</keyword>
<dbReference type="EMBL" id="SPKJ01000045">
    <property type="protein sequence ID" value="MYZ48689.1"/>
    <property type="molecule type" value="Genomic_DNA"/>
</dbReference>
<accession>A0A964T6F4</accession>
<dbReference type="InterPro" id="IPR011343">
    <property type="entry name" value="DeoC"/>
</dbReference>
<dbReference type="OrthoDB" id="6579831at2"/>
<dbReference type="GO" id="GO:0016052">
    <property type="term" value="P:carbohydrate catabolic process"/>
    <property type="evidence" value="ECO:0007669"/>
    <property type="project" value="TreeGrafter"/>
</dbReference>
<dbReference type="SUPFAM" id="SSF51569">
    <property type="entry name" value="Aldolase"/>
    <property type="match status" value="1"/>
</dbReference>
<dbReference type="Proteomes" id="UP000773614">
    <property type="component" value="Unassembled WGS sequence"/>
</dbReference>
<sequence>MTADERKALARRALACLDLTDLSDGCTPEDVERLCERALTAHGPVAAVCIWPRFVAQAVARLGGSPVRVAAVANFPAGGEDIDAAAAEAEAAVAAGADEIDMVMAWRLVATRPEHAEAEIVRVCEAIGDDVVLKVILETGELKEEKLIRRAAEIAARSGADFIKTSTGKVPVNATPEAARTMLGVIAEYSGEIGFKAAGGIRTLDDAAVYFGLATEILGPDWPAPERFRIGASGLLDALLAELGGGPAAADADGY</sequence>
<proteinExistence type="inferred from homology"/>
<dbReference type="EC" id="4.1.2.4" evidence="3 7"/>
<comment type="catalytic activity">
    <reaction evidence="6">
        <text>2-deoxy-D-ribose 5-phosphate = D-glyceraldehyde 3-phosphate + acetaldehyde</text>
        <dbReference type="Rhea" id="RHEA:12821"/>
        <dbReference type="ChEBI" id="CHEBI:15343"/>
        <dbReference type="ChEBI" id="CHEBI:59776"/>
        <dbReference type="ChEBI" id="CHEBI:62877"/>
        <dbReference type="EC" id="4.1.2.4"/>
    </reaction>
</comment>
<comment type="caution">
    <text evidence="8">The sequence shown here is derived from an EMBL/GenBank/DDBJ whole genome shotgun (WGS) entry which is preliminary data.</text>
</comment>
<evidence type="ECO:0000256" key="2">
    <source>
        <dbReference type="ARBA" id="ARBA00009473"/>
    </source>
</evidence>
<comment type="pathway">
    <text evidence="1">Carbohydrate degradation; 2-deoxy-D-ribose 1-phosphate degradation; D-glyceraldehyde 3-phosphate and acetaldehyde from 2-deoxy-alpha-D-ribose 1-phosphate: step 2/2.</text>
</comment>
<evidence type="ECO:0000313" key="9">
    <source>
        <dbReference type="Proteomes" id="UP000773614"/>
    </source>
</evidence>
<dbReference type="Pfam" id="PF01791">
    <property type="entry name" value="DeoC"/>
    <property type="match status" value="1"/>
</dbReference>